<feature type="compositionally biased region" description="Polar residues" evidence="2">
    <location>
        <begin position="523"/>
        <end position="535"/>
    </location>
</feature>
<organism evidence="3 4">
    <name type="scientific">Streblomastix strix</name>
    <dbReference type="NCBI Taxonomy" id="222440"/>
    <lineage>
        <taxon>Eukaryota</taxon>
        <taxon>Metamonada</taxon>
        <taxon>Preaxostyla</taxon>
        <taxon>Oxymonadida</taxon>
        <taxon>Streblomastigidae</taxon>
        <taxon>Streblomastix</taxon>
    </lineage>
</organism>
<feature type="compositionally biased region" description="Basic and acidic residues" evidence="2">
    <location>
        <begin position="368"/>
        <end position="384"/>
    </location>
</feature>
<keyword evidence="1" id="KW-0175">Coiled coil</keyword>
<feature type="compositionally biased region" description="Basic residues" evidence="2">
    <location>
        <begin position="459"/>
        <end position="475"/>
    </location>
</feature>
<proteinExistence type="predicted"/>
<evidence type="ECO:0000313" key="3">
    <source>
        <dbReference type="EMBL" id="KAA6375168.1"/>
    </source>
</evidence>
<feature type="compositionally biased region" description="Low complexity" evidence="2">
    <location>
        <begin position="753"/>
        <end position="819"/>
    </location>
</feature>
<feature type="compositionally biased region" description="Low complexity" evidence="2">
    <location>
        <begin position="428"/>
        <end position="438"/>
    </location>
</feature>
<feature type="compositionally biased region" description="Basic and acidic residues" evidence="2">
    <location>
        <begin position="536"/>
        <end position="549"/>
    </location>
</feature>
<gene>
    <name evidence="3" type="ORF">EZS28_029305</name>
</gene>
<evidence type="ECO:0000256" key="2">
    <source>
        <dbReference type="SAM" id="MobiDB-lite"/>
    </source>
</evidence>
<feature type="compositionally biased region" description="Basic and acidic residues" evidence="2">
    <location>
        <begin position="439"/>
        <end position="458"/>
    </location>
</feature>
<protein>
    <submittedName>
        <fullName evidence="3">Uncharacterized protein</fullName>
    </submittedName>
</protein>
<feature type="compositionally biased region" description="Basic and acidic residues" evidence="2">
    <location>
        <begin position="125"/>
        <end position="175"/>
    </location>
</feature>
<feature type="region of interest" description="Disordered" evidence="2">
    <location>
        <begin position="752"/>
        <end position="819"/>
    </location>
</feature>
<dbReference type="AlphaFoldDB" id="A0A5J4UXL4"/>
<name>A0A5J4UXL4_9EUKA</name>
<feature type="compositionally biased region" description="Basic and acidic residues" evidence="2">
    <location>
        <begin position="509"/>
        <end position="521"/>
    </location>
</feature>
<feature type="compositionally biased region" description="Acidic residues" evidence="2">
    <location>
        <begin position="102"/>
        <end position="119"/>
    </location>
</feature>
<feature type="region of interest" description="Disordered" evidence="2">
    <location>
        <begin position="588"/>
        <end position="607"/>
    </location>
</feature>
<dbReference type="EMBL" id="SNRW01011426">
    <property type="protein sequence ID" value="KAA6375168.1"/>
    <property type="molecule type" value="Genomic_DNA"/>
</dbReference>
<feature type="coiled-coil region" evidence="1">
    <location>
        <begin position="554"/>
        <end position="582"/>
    </location>
</feature>
<evidence type="ECO:0000256" key="1">
    <source>
        <dbReference type="SAM" id="Coils"/>
    </source>
</evidence>
<feature type="coiled-coil region" evidence="1">
    <location>
        <begin position="284"/>
        <end position="315"/>
    </location>
</feature>
<accession>A0A5J4UXL4</accession>
<feature type="compositionally biased region" description="Basic and acidic residues" evidence="2">
    <location>
        <begin position="489"/>
        <end position="501"/>
    </location>
</feature>
<feature type="non-terminal residue" evidence="3">
    <location>
        <position position="1"/>
    </location>
</feature>
<reference evidence="3 4" key="1">
    <citation type="submission" date="2019-03" db="EMBL/GenBank/DDBJ databases">
        <title>Single cell metagenomics reveals metabolic interactions within the superorganism composed of flagellate Streblomastix strix and complex community of Bacteroidetes bacteria on its surface.</title>
        <authorList>
            <person name="Treitli S.C."/>
            <person name="Kolisko M."/>
            <person name="Husnik F."/>
            <person name="Keeling P."/>
            <person name="Hampl V."/>
        </authorList>
    </citation>
    <scope>NUCLEOTIDE SEQUENCE [LARGE SCALE GENOMIC DNA]</scope>
    <source>
        <strain evidence="3">ST1C</strain>
    </source>
</reference>
<feature type="region of interest" description="Disordered" evidence="2">
    <location>
        <begin position="364"/>
        <end position="549"/>
    </location>
</feature>
<feature type="compositionally biased region" description="Basic and acidic residues" evidence="2">
    <location>
        <begin position="408"/>
        <end position="427"/>
    </location>
</feature>
<evidence type="ECO:0000313" key="4">
    <source>
        <dbReference type="Proteomes" id="UP000324800"/>
    </source>
</evidence>
<dbReference type="Proteomes" id="UP000324800">
    <property type="component" value="Unassembled WGS sequence"/>
</dbReference>
<feature type="region of interest" description="Disordered" evidence="2">
    <location>
        <begin position="98"/>
        <end position="175"/>
    </location>
</feature>
<sequence>ATYSVAALKYLSQNQGNHALILADDFLTQIPKFLTNTNAKIVYYALQLIRCFATFGSDDTKKIIKTSISEEQIKQLESHTCAQVVKAAQQYLNVDVKKETTDQEEEEEQQEDNDEEDCDLPNVITDEKDLKTEVKGDEQVGQVGKEDENEKEKDKDKVNEKEQSNQDKQNEQIKSEIEADLSKFIKKEEEEKEKEQKEILSLLQDNINNKDSEINSEQDKLTHSSIIRQGIQINKFPNSPSEFELLVLTERNQSSTRNQGQGLQQQHSILVEQETLSTEEQHTIDNKEVKNEAEINEKEQNKKQLQETNAFIDAKGHLQTFNDDNEKEIIYLQPKEHSYFELYIDSKKDKAKNKDQLQQNELEQEIISPRKLEKQIQNEIEKGNKKQKQKNSPPKPPNSIVDKQQQITEKDNENKEIKKDKENKLKIELIIIENQQNNEIDKKQEKDKDKDKDKDKEKPKKHRKHKDKDKSKKKKKDDDKTKQKNSPTGKEEFPDTPDSKVSEQQLDMFSDREFFSDKEQELSPLQKNYQLQQEEFQSKFDNQEKLPVDQLKTKTEAEIELKQKQDKENEQDQELIEKLSQKETQIIESQSNEPEIDNNNKQQQNFQQQSLQQQSIINAVEEKLYQSLFKDETDQLLSASLPFSLGTFNTNWKKEDFQYICDISERQLNQGLYVTIQLVKEKKEQKLVVKKIVEYENESDKHKYGAEIALNKEAYNLAIKQKQHFFLTSSPHSSSPSQQGIYTSPLNFFTGVNSNNNNNNNTNNYLSQPTYPNSSTSPSQQQQQQPNISSSPFYSQLSPSMSPRYNPFQSSSPMQQFSNNSKSFLSDQNFIPILAPLGFFEGNKPNAAHIVTEYCENGDLRRYIQHMRETRTKIKDGPSQRTFSRHFTFFTQMAFCTTTFDQRTFF</sequence>
<comment type="caution">
    <text evidence="3">The sequence shown here is derived from an EMBL/GenBank/DDBJ whole genome shotgun (WGS) entry which is preliminary data.</text>
</comment>